<comment type="caution">
    <text evidence="2">The sequence shown here is derived from an EMBL/GenBank/DDBJ whole genome shotgun (WGS) entry which is preliminary data.</text>
</comment>
<feature type="region of interest" description="Disordered" evidence="1">
    <location>
        <begin position="1"/>
        <end position="235"/>
    </location>
</feature>
<sequence length="252" mass="27777">MGRKLDPTKKEKRGPGRKARKQKGAETELVRFLPAVSDENSKRLSSRARKRAAKRRLGSAEALKTNKSPEAKPLPGKLPKGAVQTAGKKGPQSLFNAARGKKRPAPSSDEEEEEEDSEEDGMVNHGDLWGSEDDADMVDDYGADSGNSEDEEDGEELLPIERAARKQKAREAAAGIQWSEEETEDEEEEKEVTPESGPLKEEEEDGGLQINVDEEPFVLPPAGETEQDAQAPDLQRVHRRIQDIVGILRDFG</sequence>
<feature type="compositionally biased region" description="Acidic residues" evidence="1">
    <location>
        <begin position="130"/>
        <end position="158"/>
    </location>
</feature>
<feature type="compositionally biased region" description="Acidic residues" evidence="1">
    <location>
        <begin position="179"/>
        <end position="190"/>
    </location>
</feature>
<evidence type="ECO:0000256" key="1">
    <source>
        <dbReference type="SAM" id="MobiDB-lite"/>
    </source>
</evidence>
<feature type="non-terminal residue" evidence="2">
    <location>
        <position position="252"/>
    </location>
</feature>
<gene>
    <name evidence="2" type="ORF">CR201_G0036258</name>
</gene>
<proteinExistence type="predicted"/>
<feature type="compositionally biased region" description="Acidic residues" evidence="1">
    <location>
        <begin position="108"/>
        <end position="121"/>
    </location>
</feature>
<accession>A0A2J8TB68</accession>
<dbReference type="EMBL" id="NDHI03003510">
    <property type="protein sequence ID" value="PNJ30271.1"/>
    <property type="molecule type" value="Genomic_DNA"/>
</dbReference>
<protein>
    <submittedName>
        <fullName evidence="2">NOP2 isoform 16</fullName>
    </submittedName>
</protein>
<reference evidence="2" key="1">
    <citation type="submission" date="2017-12" db="EMBL/GenBank/DDBJ databases">
        <title>High-resolution comparative analysis of great ape genomes.</title>
        <authorList>
            <person name="Pollen A."/>
            <person name="Hastie A."/>
            <person name="Hormozdiari F."/>
            <person name="Dougherty M."/>
            <person name="Liu R."/>
            <person name="Chaisson M."/>
            <person name="Hoppe E."/>
            <person name="Hill C."/>
            <person name="Pang A."/>
            <person name="Hillier L."/>
            <person name="Baker C."/>
            <person name="Armstrong J."/>
            <person name="Shendure J."/>
            <person name="Paten B."/>
            <person name="Wilson R."/>
            <person name="Chao H."/>
            <person name="Schneider V."/>
            <person name="Ventura M."/>
            <person name="Kronenberg Z."/>
            <person name="Murali S."/>
            <person name="Gordon D."/>
            <person name="Cantsilieris S."/>
            <person name="Munson K."/>
            <person name="Nelson B."/>
            <person name="Raja A."/>
            <person name="Underwood J."/>
            <person name="Diekhans M."/>
            <person name="Fiddes I."/>
            <person name="Haussler D."/>
            <person name="Eichler E."/>
        </authorList>
    </citation>
    <scope>NUCLEOTIDE SEQUENCE [LARGE SCALE GENOMIC DNA]</scope>
    <source>
        <strain evidence="2">Susie</strain>
    </source>
</reference>
<name>A0A2J8TB68_PONAB</name>
<feature type="compositionally biased region" description="Basic residues" evidence="1">
    <location>
        <begin position="44"/>
        <end position="57"/>
    </location>
</feature>
<feature type="compositionally biased region" description="Basic residues" evidence="1">
    <location>
        <begin position="10"/>
        <end position="22"/>
    </location>
</feature>
<feature type="compositionally biased region" description="Acidic residues" evidence="1">
    <location>
        <begin position="201"/>
        <end position="216"/>
    </location>
</feature>
<evidence type="ECO:0000313" key="2">
    <source>
        <dbReference type="EMBL" id="PNJ30271.1"/>
    </source>
</evidence>
<organism evidence="2">
    <name type="scientific">Pongo abelii</name>
    <name type="common">Sumatran orangutan</name>
    <name type="synonym">Pongo pygmaeus abelii</name>
    <dbReference type="NCBI Taxonomy" id="9601"/>
    <lineage>
        <taxon>Eukaryota</taxon>
        <taxon>Metazoa</taxon>
        <taxon>Chordata</taxon>
        <taxon>Craniata</taxon>
        <taxon>Vertebrata</taxon>
        <taxon>Euteleostomi</taxon>
        <taxon>Mammalia</taxon>
        <taxon>Eutheria</taxon>
        <taxon>Euarchontoglires</taxon>
        <taxon>Primates</taxon>
        <taxon>Haplorrhini</taxon>
        <taxon>Catarrhini</taxon>
        <taxon>Hominidae</taxon>
        <taxon>Pongo</taxon>
    </lineage>
</organism>
<dbReference type="AlphaFoldDB" id="A0A2J8TB68"/>